<dbReference type="PANTHER" id="PTHR34298">
    <property type="entry name" value="SEGREGATION AND CONDENSATION PROTEIN B"/>
    <property type="match status" value="1"/>
</dbReference>
<accession>A0ABX8SR06</accession>
<keyword evidence="2" id="KW-0132">Cell division</keyword>
<dbReference type="InterPro" id="IPR036390">
    <property type="entry name" value="WH_DNA-bd_sf"/>
</dbReference>
<protein>
    <submittedName>
        <fullName evidence="6">SMC-Scp complex subunit ScpB</fullName>
    </submittedName>
</protein>
<feature type="compositionally biased region" description="Low complexity" evidence="5">
    <location>
        <begin position="220"/>
        <end position="253"/>
    </location>
</feature>
<evidence type="ECO:0000256" key="4">
    <source>
        <dbReference type="ARBA" id="ARBA00023306"/>
    </source>
</evidence>
<proteinExistence type="predicted"/>
<dbReference type="InterPro" id="IPR036388">
    <property type="entry name" value="WH-like_DNA-bd_sf"/>
</dbReference>
<keyword evidence="4" id="KW-0131">Cell cycle</keyword>
<evidence type="ECO:0000313" key="7">
    <source>
        <dbReference type="Proteomes" id="UP000826050"/>
    </source>
</evidence>
<evidence type="ECO:0000256" key="1">
    <source>
        <dbReference type="ARBA" id="ARBA00022490"/>
    </source>
</evidence>
<keyword evidence="3" id="KW-0159">Chromosome partition</keyword>
<dbReference type="Pfam" id="PF04079">
    <property type="entry name" value="SMC_ScpB"/>
    <property type="match status" value="1"/>
</dbReference>
<dbReference type="Proteomes" id="UP000826050">
    <property type="component" value="Chromosome"/>
</dbReference>
<evidence type="ECO:0000256" key="5">
    <source>
        <dbReference type="SAM" id="MobiDB-lite"/>
    </source>
</evidence>
<dbReference type="EMBL" id="CP049362">
    <property type="protein sequence ID" value="QXX78476.1"/>
    <property type="molecule type" value="Genomic_DNA"/>
</dbReference>
<keyword evidence="7" id="KW-1185">Reference proteome</keyword>
<dbReference type="SUPFAM" id="SSF46785">
    <property type="entry name" value="Winged helix' DNA-binding domain"/>
    <property type="match status" value="2"/>
</dbReference>
<evidence type="ECO:0000256" key="2">
    <source>
        <dbReference type="ARBA" id="ARBA00022618"/>
    </source>
</evidence>
<dbReference type="Gene3D" id="1.10.10.10">
    <property type="entry name" value="Winged helix-like DNA-binding domain superfamily/Winged helix DNA-binding domain"/>
    <property type="match status" value="2"/>
</dbReference>
<organism evidence="6 7">
    <name type="scientific">Alcaligenes ammonioxydans</name>
    <dbReference type="NCBI Taxonomy" id="2582914"/>
    <lineage>
        <taxon>Bacteria</taxon>
        <taxon>Pseudomonadati</taxon>
        <taxon>Pseudomonadota</taxon>
        <taxon>Betaproteobacteria</taxon>
        <taxon>Burkholderiales</taxon>
        <taxon>Alcaligenaceae</taxon>
        <taxon>Alcaligenes</taxon>
    </lineage>
</organism>
<feature type="compositionally biased region" description="Polar residues" evidence="5">
    <location>
        <begin position="196"/>
        <end position="206"/>
    </location>
</feature>
<reference evidence="6 7" key="1">
    <citation type="submission" date="2020-02" db="EMBL/GenBank/DDBJ databases">
        <title>Partial ammonium oxidation to N2 by heterotrophic bacteria.</title>
        <authorList>
            <person name="Wu M."/>
        </authorList>
    </citation>
    <scope>NUCLEOTIDE SEQUENCE [LARGE SCALE GENOMIC DNA]</scope>
    <source>
        <strain evidence="6 7">HO-1</strain>
    </source>
</reference>
<name>A0ABX8SR06_9BURK</name>
<feature type="compositionally biased region" description="Polar residues" evidence="5">
    <location>
        <begin position="290"/>
        <end position="303"/>
    </location>
</feature>
<evidence type="ECO:0000313" key="6">
    <source>
        <dbReference type="EMBL" id="QXX78476.1"/>
    </source>
</evidence>
<dbReference type="InterPro" id="IPR005234">
    <property type="entry name" value="ScpB_csome_segregation"/>
</dbReference>
<feature type="region of interest" description="Disordered" evidence="5">
    <location>
        <begin position="179"/>
        <end position="331"/>
    </location>
</feature>
<dbReference type="PANTHER" id="PTHR34298:SF2">
    <property type="entry name" value="SEGREGATION AND CONDENSATION PROTEIN B"/>
    <property type="match status" value="1"/>
</dbReference>
<evidence type="ECO:0000256" key="3">
    <source>
        <dbReference type="ARBA" id="ARBA00022829"/>
    </source>
</evidence>
<sequence length="331" mass="35843">MTESEIIRVLETALLCAQQPMNSAELRKMFVSPPLSADDLRRYLAILQLDWKERGLELVQVASGWRFQSRPAMQVFLSRLSLERAPKYSRAVLETLAIIAWRQPVTRGDIEDIRGVSVSTQIVRTLEDRGWIEVLGYRDAPGRPALLGTTRQFLNDLGLRSLDELPSVETLDSLDALASLPNGQPLVSADPPQEQGADQEQSQPLGPQQEADLRDQSQEQVAGQAPAPAGVQPAGSQAEQGIEQEAEQSAALEEGTEPLQVCAAQLELESEPGSESGNQDNWLGVASEAGSPQTEQAEVNMTPDSLDEAQAAAGLSDTQVPDEIKNSGVND</sequence>
<keyword evidence="1" id="KW-0963">Cytoplasm</keyword>
<gene>
    <name evidence="6" type="primary">scpB</name>
    <name evidence="6" type="ORF">FE795_05230</name>
</gene>
<dbReference type="NCBIfam" id="TIGR00281">
    <property type="entry name" value="SMC-Scp complex subunit ScpB"/>
    <property type="match status" value="1"/>
</dbReference>